<sequence>MLLSSLSRNEPVLTSREKEVLEYVILGLSAKEVARYLEISPRTVDRHVENVRLKLRARNRTHMVACAIQAGFLDFKGGMVRRIGRATANAGAA</sequence>
<evidence type="ECO:0000313" key="6">
    <source>
        <dbReference type="Proteomes" id="UP000185192"/>
    </source>
</evidence>
<evidence type="ECO:0000256" key="3">
    <source>
        <dbReference type="ARBA" id="ARBA00023163"/>
    </source>
</evidence>
<keyword evidence="1" id="KW-0805">Transcription regulation</keyword>
<evidence type="ECO:0000256" key="2">
    <source>
        <dbReference type="ARBA" id="ARBA00023125"/>
    </source>
</evidence>
<dbReference type="CDD" id="cd06170">
    <property type="entry name" value="LuxR_C_like"/>
    <property type="match status" value="1"/>
</dbReference>
<gene>
    <name evidence="5" type="ORF">SAMN02745824_0435</name>
</gene>
<dbReference type="Proteomes" id="UP000185192">
    <property type="component" value="Unassembled WGS sequence"/>
</dbReference>
<dbReference type="Gene3D" id="1.10.10.10">
    <property type="entry name" value="Winged helix-like DNA-binding domain superfamily/Winged helix DNA-binding domain"/>
    <property type="match status" value="1"/>
</dbReference>
<dbReference type="RefSeq" id="WP_084192436.1">
    <property type="nucleotide sequence ID" value="NZ_FSQW01000001.1"/>
</dbReference>
<dbReference type="Pfam" id="PF00196">
    <property type="entry name" value="GerE"/>
    <property type="match status" value="1"/>
</dbReference>
<keyword evidence="2" id="KW-0238">DNA-binding</keyword>
<dbReference type="SMART" id="SM00421">
    <property type="entry name" value="HTH_LUXR"/>
    <property type="match status" value="1"/>
</dbReference>
<dbReference type="PRINTS" id="PR00038">
    <property type="entry name" value="HTHLUXR"/>
</dbReference>
<accession>A0A1N6CN25</accession>
<dbReference type="PROSITE" id="PS50043">
    <property type="entry name" value="HTH_LUXR_2"/>
    <property type="match status" value="1"/>
</dbReference>
<evidence type="ECO:0000313" key="5">
    <source>
        <dbReference type="EMBL" id="SIN59897.1"/>
    </source>
</evidence>
<keyword evidence="6" id="KW-1185">Reference proteome</keyword>
<dbReference type="EMBL" id="FSQW01000001">
    <property type="protein sequence ID" value="SIN59897.1"/>
    <property type="molecule type" value="Genomic_DNA"/>
</dbReference>
<proteinExistence type="predicted"/>
<dbReference type="SUPFAM" id="SSF46894">
    <property type="entry name" value="C-terminal effector domain of the bipartite response regulators"/>
    <property type="match status" value="1"/>
</dbReference>
<dbReference type="GO" id="GO:0006355">
    <property type="term" value="P:regulation of DNA-templated transcription"/>
    <property type="evidence" value="ECO:0007669"/>
    <property type="project" value="InterPro"/>
</dbReference>
<evidence type="ECO:0000259" key="4">
    <source>
        <dbReference type="PROSITE" id="PS50043"/>
    </source>
</evidence>
<dbReference type="InterPro" id="IPR000792">
    <property type="entry name" value="Tscrpt_reg_LuxR_C"/>
</dbReference>
<name>A0A1N6CN25_9SPHN</name>
<dbReference type="PROSITE" id="PS00622">
    <property type="entry name" value="HTH_LUXR_1"/>
    <property type="match status" value="1"/>
</dbReference>
<dbReference type="PANTHER" id="PTHR44688:SF16">
    <property type="entry name" value="DNA-BINDING TRANSCRIPTIONAL ACTIVATOR DEVR_DOSR"/>
    <property type="match status" value="1"/>
</dbReference>
<protein>
    <submittedName>
        <fullName evidence="5">Regulatory protein, luxR family</fullName>
    </submittedName>
</protein>
<dbReference type="AlphaFoldDB" id="A0A1N6CN25"/>
<feature type="domain" description="HTH luxR-type" evidence="4">
    <location>
        <begin position="6"/>
        <end position="71"/>
    </location>
</feature>
<dbReference type="GO" id="GO:0003677">
    <property type="term" value="F:DNA binding"/>
    <property type="evidence" value="ECO:0007669"/>
    <property type="project" value="UniProtKB-KW"/>
</dbReference>
<dbReference type="InterPro" id="IPR036388">
    <property type="entry name" value="WH-like_DNA-bd_sf"/>
</dbReference>
<reference evidence="6" key="1">
    <citation type="submission" date="2016-11" db="EMBL/GenBank/DDBJ databases">
        <authorList>
            <person name="Varghese N."/>
            <person name="Submissions S."/>
        </authorList>
    </citation>
    <scope>NUCLEOTIDE SEQUENCE [LARGE SCALE GENOMIC DNA]</scope>
    <source>
        <strain evidence="6">DSM 22363</strain>
    </source>
</reference>
<evidence type="ECO:0000256" key="1">
    <source>
        <dbReference type="ARBA" id="ARBA00023015"/>
    </source>
</evidence>
<dbReference type="PANTHER" id="PTHR44688">
    <property type="entry name" value="DNA-BINDING TRANSCRIPTIONAL ACTIVATOR DEVR_DOSR"/>
    <property type="match status" value="1"/>
</dbReference>
<organism evidence="5 6">
    <name type="scientific">Parasphingorhabdus marina DSM 22363</name>
    <dbReference type="NCBI Taxonomy" id="1123272"/>
    <lineage>
        <taxon>Bacteria</taxon>
        <taxon>Pseudomonadati</taxon>
        <taxon>Pseudomonadota</taxon>
        <taxon>Alphaproteobacteria</taxon>
        <taxon>Sphingomonadales</taxon>
        <taxon>Sphingomonadaceae</taxon>
        <taxon>Parasphingorhabdus</taxon>
    </lineage>
</organism>
<dbReference type="STRING" id="1123272.SAMN02745824_0435"/>
<dbReference type="OrthoDB" id="7449597at2"/>
<keyword evidence="3" id="KW-0804">Transcription</keyword>
<dbReference type="InterPro" id="IPR016032">
    <property type="entry name" value="Sig_transdc_resp-reg_C-effctor"/>
</dbReference>